<organism evidence="1 2">
    <name type="scientific">Scutellospora calospora</name>
    <dbReference type="NCBI Taxonomy" id="85575"/>
    <lineage>
        <taxon>Eukaryota</taxon>
        <taxon>Fungi</taxon>
        <taxon>Fungi incertae sedis</taxon>
        <taxon>Mucoromycota</taxon>
        <taxon>Glomeromycotina</taxon>
        <taxon>Glomeromycetes</taxon>
        <taxon>Diversisporales</taxon>
        <taxon>Gigasporaceae</taxon>
        <taxon>Scutellospora</taxon>
    </lineage>
</organism>
<reference evidence="1" key="1">
    <citation type="submission" date="2021-06" db="EMBL/GenBank/DDBJ databases">
        <authorList>
            <person name="Kallberg Y."/>
            <person name="Tangrot J."/>
            <person name="Rosling A."/>
        </authorList>
    </citation>
    <scope>NUCLEOTIDE SEQUENCE</scope>
    <source>
        <strain evidence="1">AU212A</strain>
    </source>
</reference>
<feature type="non-terminal residue" evidence="1">
    <location>
        <position position="1"/>
    </location>
</feature>
<name>A0ACA9NGF1_9GLOM</name>
<feature type="non-terminal residue" evidence="1">
    <location>
        <position position="51"/>
    </location>
</feature>
<proteinExistence type="predicted"/>
<evidence type="ECO:0000313" key="2">
    <source>
        <dbReference type="Proteomes" id="UP000789860"/>
    </source>
</evidence>
<evidence type="ECO:0000313" key="1">
    <source>
        <dbReference type="EMBL" id="CAG8646609.1"/>
    </source>
</evidence>
<gene>
    <name evidence="1" type="ORF">SCALOS_LOCUS8514</name>
</gene>
<accession>A0ACA9NGF1</accession>
<comment type="caution">
    <text evidence="1">The sequence shown here is derived from an EMBL/GenBank/DDBJ whole genome shotgun (WGS) entry which is preliminary data.</text>
</comment>
<keyword evidence="2" id="KW-1185">Reference proteome</keyword>
<dbReference type="EMBL" id="CAJVPM010022777">
    <property type="protein sequence ID" value="CAG8646609.1"/>
    <property type="molecule type" value="Genomic_DNA"/>
</dbReference>
<dbReference type="Proteomes" id="UP000789860">
    <property type="component" value="Unassembled WGS sequence"/>
</dbReference>
<sequence length="51" mass="6010">IPLYELPNAVWTKSTIKPPAKEFYNEELQIELSETIKNIVNIFNDCDENRQ</sequence>
<protein>
    <submittedName>
        <fullName evidence="1">3324_t:CDS:1</fullName>
    </submittedName>
</protein>